<dbReference type="InterPro" id="IPR052053">
    <property type="entry name" value="IM_YidH-like"/>
</dbReference>
<feature type="transmembrane region" description="Helical" evidence="6">
    <location>
        <begin position="32"/>
        <end position="53"/>
    </location>
</feature>
<evidence type="ECO:0000313" key="8">
    <source>
        <dbReference type="EMBL" id="TDT34488.1"/>
    </source>
</evidence>
<evidence type="ECO:0000313" key="9">
    <source>
        <dbReference type="Proteomes" id="UP000295371"/>
    </source>
</evidence>
<dbReference type="Proteomes" id="UP000295371">
    <property type="component" value="Unassembled WGS sequence"/>
</dbReference>
<keyword evidence="3 6" id="KW-0812">Transmembrane</keyword>
<keyword evidence="5 6" id="KW-0472">Membrane</keyword>
<dbReference type="RefSeq" id="WP_133754852.1">
    <property type="nucleotide sequence ID" value="NZ_CP171129.1"/>
</dbReference>
<gene>
    <name evidence="8" type="ORF">CLV29_2155</name>
</gene>
<reference evidence="8 9" key="1">
    <citation type="submission" date="2019-03" db="EMBL/GenBank/DDBJ databases">
        <title>Genomic Encyclopedia of Archaeal and Bacterial Type Strains, Phase II (KMG-II): from individual species to whole genera.</title>
        <authorList>
            <person name="Goeker M."/>
        </authorList>
    </citation>
    <scope>NUCLEOTIDE SEQUENCE [LARGE SCALE GENOMIC DNA]</scope>
    <source>
        <strain evidence="8 9">DSM 24323</strain>
    </source>
</reference>
<dbReference type="PANTHER" id="PTHR34187:SF2">
    <property type="entry name" value="DUF202 DOMAIN-CONTAINING PROTEIN"/>
    <property type="match status" value="1"/>
</dbReference>
<dbReference type="EMBL" id="SOAW01000001">
    <property type="protein sequence ID" value="TDT34488.1"/>
    <property type="molecule type" value="Genomic_DNA"/>
</dbReference>
<accession>A0A4V3EP14</accession>
<name>A0A4V3EP14_9ACTN</name>
<feature type="transmembrane region" description="Helical" evidence="6">
    <location>
        <begin position="65"/>
        <end position="83"/>
    </location>
</feature>
<dbReference type="AlphaFoldDB" id="A0A4V3EP14"/>
<feature type="domain" description="DUF202" evidence="7">
    <location>
        <begin position="23"/>
        <end position="91"/>
    </location>
</feature>
<comment type="subcellular location">
    <subcellularLocation>
        <location evidence="1">Cell membrane</location>
        <topology evidence="1">Multi-pass membrane protein</topology>
    </subcellularLocation>
</comment>
<sequence>MTDPQDNRFPRWVYGQGTEPDPRFTLANERTFLAWIRTGLALLAAGVAIAAFAGSAFDRSWQSHIAALLLIALGVASGVSAYIRWMRHERAMRRGEPLPSSGMMPIFALVVIIVAALGVSLVF</sequence>
<dbReference type="GO" id="GO:0005886">
    <property type="term" value="C:plasma membrane"/>
    <property type="evidence" value="ECO:0007669"/>
    <property type="project" value="UniProtKB-SubCell"/>
</dbReference>
<evidence type="ECO:0000259" key="7">
    <source>
        <dbReference type="Pfam" id="PF02656"/>
    </source>
</evidence>
<organism evidence="8 9">
    <name type="scientific">Naumannella halotolerans</name>
    <dbReference type="NCBI Taxonomy" id="993414"/>
    <lineage>
        <taxon>Bacteria</taxon>
        <taxon>Bacillati</taxon>
        <taxon>Actinomycetota</taxon>
        <taxon>Actinomycetes</taxon>
        <taxon>Propionibacteriales</taxon>
        <taxon>Propionibacteriaceae</taxon>
        <taxon>Naumannella</taxon>
    </lineage>
</organism>
<evidence type="ECO:0000256" key="4">
    <source>
        <dbReference type="ARBA" id="ARBA00022989"/>
    </source>
</evidence>
<evidence type="ECO:0000256" key="1">
    <source>
        <dbReference type="ARBA" id="ARBA00004651"/>
    </source>
</evidence>
<dbReference type="OrthoDB" id="582337at2"/>
<dbReference type="Pfam" id="PF02656">
    <property type="entry name" value="DUF202"/>
    <property type="match status" value="1"/>
</dbReference>
<evidence type="ECO:0000256" key="6">
    <source>
        <dbReference type="SAM" id="Phobius"/>
    </source>
</evidence>
<evidence type="ECO:0000256" key="3">
    <source>
        <dbReference type="ARBA" id="ARBA00022692"/>
    </source>
</evidence>
<evidence type="ECO:0000256" key="2">
    <source>
        <dbReference type="ARBA" id="ARBA00022475"/>
    </source>
</evidence>
<keyword evidence="9" id="KW-1185">Reference proteome</keyword>
<dbReference type="PANTHER" id="PTHR34187">
    <property type="entry name" value="FGR18P"/>
    <property type="match status" value="1"/>
</dbReference>
<feature type="transmembrane region" description="Helical" evidence="6">
    <location>
        <begin position="103"/>
        <end position="122"/>
    </location>
</feature>
<keyword evidence="2" id="KW-1003">Cell membrane</keyword>
<proteinExistence type="predicted"/>
<protein>
    <submittedName>
        <fullName evidence="8">Putative membrane protein</fullName>
    </submittedName>
</protein>
<evidence type="ECO:0000256" key="5">
    <source>
        <dbReference type="ARBA" id="ARBA00023136"/>
    </source>
</evidence>
<keyword evidence="4 6" id="KW-1133">Transmembrane helix</keyword>
<dbReference type="InterPro" id="IPR003807">
    <property type="entry name" value="DUF202"/>
</dbReference>
<comment type="caution">
    <text evidence="8">The sequence shown here is derived from an EMBL/GenBank/DDBJ whole genome shotgun (WGS) entry which is preliminary data.</text>
</comment>